<dbReference type="RefSeq" id="WP_364588518.1">
    <property type="nucleotide sequence ID" value="NZ_JBFAQK010000004.1"/>
</dbReference>
<feature type="signal peptide" evidence="2">
    <location>
        <begin position="1"/>
        <end position="26"/>
    </location>
</feature>
<keyword evidence="2" id="KW-0732">Signal</keyword>
<reference evidence="3 4" key="1">
    <citation type="submission" date="2024-06" db="EMBL/GenBank/DDBJ databases">
        <title>The Natural Products Discovery Center: Release of the First 8490 Sequenced Strains for Exploring Actinobacteria Biosynthetic Diversity.</title>
        <authorList>
            <person name="Kalkreuter E."/>
            <person name="Kautsar S.A."/>
            <person name="Yang D."/>
            <person name="Bader C.D."/>
            <person name="Teijaro C.N."/>
            <person name="Fluegel L."/>
            <person name="Davis C.M."/>
            <person name="Simpson J.R."/>
            <person name="Lauterbach L."/>
            <person name="Steele A.D."/>
            <person name="Gui C."/>
            <person name="Meng S."/>
            <person name="Li G."/>
            <person name="Viehrig K."/>
            <person name="Ye F."/>
            <person name="Su P."/>
            <person name="Kiefer A.F."/>
            <person name="Nichols A."/>
            <person name="Cepeda A.J."/>
            <person name="Yan W."/>
            <person name="Fan B."/>
            <person name="Jiang Y."/>
            <person name="Adhikari A."/>
            <person name="Zheng C.-J."/>
            <person name="Schuster L."/>
            <person name="Cowan T.M."/>
            <person name="Smanski M.J."/>
            <person name="Chevrette M.G."/>
            <person name="De Carvalho L.P.S."/>
            <person name="Shen B."/>
        </authorList>
    </citation>
    <scope>NUCLEOTIDE SEQUENCE [LARGE SCALE GENOMIC DNA]</scope>
    <source>
        <strain evidence="3 4">NPDC049344</strain>
    </source>
</reference>
<evidence type="ECO:0000256" key="2">
    <source>
        <dbReference type="SAM" id="SignalP"/>
    </source>
</evidence>
<evidence type="ECO:0008006" key="5">
    <source>
        <dbReference type="Google" id="ProtNLM"/>
    </source>
</evidence>
<feature type="region of interest" description="Disordered" evidence="1">
    <location>
        <begin position="74"/>
        <end position="131"/>
    </location>
</feature>
<dbReference type="EMBL" id="JBFAQK010000004">
    <property type="protein sequence ID" value="MEV4680172.1"/>
    <property type="molecule type" value="Genomic_DNA"/>
</dbReference>
<dbReference type="PROSITE" id="PS51257">
    <property type="entry name" value="PROKAR_LIPOPROTEIN"/>
    <property type="match status" value="1"/>
</dbReference>
<keyword evidence="4" id="KW-1185">Reference proteome</keyword>
<dbReference type="Proteomes" id="UP001552521">
    <property type="component" value="Unassembled WGS sequence"/>
</dbReference>
<proteinExistence type="predicted"/>
<sequence length="143" mass="14644">MHITRRRTGTLAGTALLAACLLPALSACGSGTSAPRPPADLPHVSLQLGTAPLGKALATQATAQNAAAEAAADKACTTDPADRQNCRNPEKTIDPDGGDLDGDGVFEQNEPVGPGYKDPRAYDGGKTSGETQCEWLRSQGIAC</sequence>
<evidence type="ECO:0000313" key="3">
    <source>
        <dbReference type="EMBL" id="MEV4680172.1"/>
    </source>
</evidence>
<evidence type="ECO:0000256" key="1">
    <source>
        <dbReference type="SAM" id="MobiDB-lite"/>
    </source>
</evidence>
<feature type="chain" id="PRO_5046986937" description="Lipoprotein" evidence="2">
    <location>
        <begin position="27"/>
        <end position="143"/>
    </location>
</feature>
<feature type="compositionally biased region" description="Basic and acidic residues" evidence="1">
    <location>
        <begin position="80"/>
        <end position="94"/>
    </location>
</feature>
<protein>
    <recommendedName>
        <fullName evidence="5">Lipoprotein</fullName>
    </recommendedName>
</protein>
<gene>
    <name evidence="3" type="ORF">AB0K36_05200</name>
</gene>
<evidence type="ECO:0000313" key="4">
    <source>
        <dbReference type="Proteomes" id="UP001552521"/>
    </source>
</evidence>
<comment type="caution">
    <text evidence="3">The sequence shown here is derived from an EMBL/GenBank/DDBJ whole genome shotgun (WGS) entry which is preliminary data.</text>
</comment>
<organism evidence="3 4">
    <name type="scientific">Streptomyces kurssanovii</name>
    <dbReference type="NCBI Taxonomy" id="67312"/>
    <lineage>
        <taxon>Bacteria</taxon>
        <taxon>Bacillati</taxon>
        <taxon>Actinomycetota</taxon>
        <taxon>Actinomycetes</taxon>
        <taxon>Kitasatosporales</taxon>
        <taxon>Streptomycetaceae</taxon>
        <taxon>Streptomyces</taxon>
    </lineage>
</organism>
<accession>A0ABV3HNN6</accession>
<name>A0ABV3HNN6_9ACTN</name>